<dbReference type="EMBL" id="CP045810">
    <property type="protein sequence ID" value="QHN38263.1"/>
    <property type="molecule type" value="Genomic_DNA"/>
</dbReference>
<reference evidence="1" key="1">
    <citation type="journal article" date="2021" name="Nat. Microbiol.">
        <title>Cocultivation of an ultrasmall environmental parasitic bacterium with lytic ability against bacteria associated with wastewater foams.</title>
        <authorList>
            <person name="Batinovic S."/>
            <person name="Rose J.J.A."/>
            <person name="Ratcliffe J."/>
            <person name="Seviour R.J."/>
            <person name="Petrovski S."/>
        </authorList>
    </citation>
    <scope>NUCLEOTIDE SEQUENCE</scope>
    <source>
        <strain evidence="1">CON44</strain>
    </source>
</reference>
<name>A0A857M7C4_9ACTN</name>
<proteinExistence type="predicted"/>
<dbReference type="InterPro" id="IPR022566">
    <property type="entry name" value="DUF2613"/>
</dbReference>
<gene>
    <name evidence="1" type="ORF">GII30_02885</name>
</gene>
<evidence type="ECO:0000313" key="1">
    <source>
        <dbReference type="EMBL" id="QHN38263.1"/>
    </source>
</evidence>
<dbReference type="Pfam" id="PF11021">
    <property type="entry name" value="DUF2613"/>
    <property type="match status" value="1"/>
</dbReference>
<accession>A0A857M7C4</accession>
<sequence length="64" mass="6276">MQNRLVTGGVAAVAGIVIGLGAVLLGGVVATDTKPATDMNSISPEDGFVQGAVEYGSRSAAEAD</sequence>
<dbReference type="RefSeq" id="WP_005193450.1">
    <property type="nucleotide sequence ID" value="NZ_CP045804.1"/>
</dbReference>
<protein>
    <submittedName>
        <fullName evidence="1">DUF2613 family protein</fullName>
    </submittedName>
</protein>
<organism evidence="1">
    <name type="scientific">Gordonia amarae</name>
    <dbReference type="NCBI Taxonomy" id="36821"/>
    <lineage>
        <taxon>Bacteria</taxon>
        <taxon>Bacillati</taxon>
        <taxon>Actinomycetota</taxon>
        <taxon>Actinomycetes</taxon>
        <taxon>Mycobacteriales</taxon>
        <taxon>Gordoniaceae</taxon>
        <taxon>Gordonia</taxon>
    </lineage>
</organism>
<dbReference type="AlphaFoldDB" id="A0A857M7C4"/>